<feature type="domain" description="PID" evidence="2">
    <location>
        <begin position="42"/>
        <end position="76"/>
    </location>
</feature>
<feature type="region of interest" description="Disordered" evidence="1">
    <location>
        <begin position="79"/>
        <end position="113"/>
    </location>
</feature>
<gene>
    <name evidence="3" type="primary">LOC103182043</name>
</gene>
<dbReference type="PANTHER" id="PTHR10337">
    <property type="entry name" value="SHC TRANSFORMING PROTEIN"/>
    <property type="match status" value="1"/>
</dbReference>
<reference evidence="4" key="3">
    <citation type="journal article" date="2014" name="Nature">
        <title>Elephant shark genome provides unique insights into gnathostome evolution.</title>
        <authorList>
            <consortium name="International Elephant Shark Genome Sequencing Consortium"/>
            <person name="Venkatesh B."/>
            <person name="Lee A.P."/>
            <person name="Ravi V."/>
            <person name="Maurya A.K."/>
            <person name="Lian M.M."/>
            <person name="Swann J.B."/>
            <person name="Ohta Y."/>
            <person name="Flajnik M.F."/>
            <person name="Sutoh Y."/>
            <person name="Kasahara M."/>
            <person name="Hoon S."/>
            <person name="Gangu V."/>
            <person name="Roy S.W."/>
            <person name="Irimia M."/>
            <person name="Korzh V."/>
            <person name="Kondrychyn I."/>
            <person name="Lim Z.W."/>
            <person name="Tay B.H."/>
            <person name="Tohari S."/>
            <person name="Kong K.W."/>
            <person name="Ho S."/>
            <person name="Lorente-Galdos B."/>
            <person name="Quilez J."/>
            <person name="Marques-Bonet T."/>
            <person name="Raney B.J."/>
            <person name="Ingham P.W."/>
            <person name="Tay A."/>
            <person name="Hillier L.W."/>
            <person name="Minx P."/>
            <person name="Boehm T."/>
            <person name="Wilson R.K."/>
            <person name="Brenner S."/>
            <person name="Warren W.C."/>
        </authorList>
    </citation>
    <scope>NUCLEOTIDE SEQUENCE [LARGE SCALE GENOMIC DNA]</scope>
</reference>
<evidence type="ECO:0000259" key="2">
    <source>
        <dbReference type="PROSITE" id="PS01179"/>
    </source>
</evidence>
<reference evidence="3" key="4">
    <citation type="submission" date="2025-08" db="UniProtKB">
        <authorList>
            <consortium name="Ensembl"/>
        </authorList>
    </citation>
    <scope>IDENTIFICATION</scope>
</reference>
<dbReference type="PROSITE" id="PS01179">
    <property type="entry name" value="PID"/>
    <property type="match status" value="1"/>
</dbReference>
<evidence type="ECO:0000256" key="1">
    <source>
        <dbReference type="SAM" id="MobiDB-lite"/>
    </source>
</evidence>
<dbReference type="Ensembl" id="ENSCMIT00000012025.1">
    <property type="protein sequence ID" value="ENSCMIP00000011740.1"/>
    <property type="gene ID" value="ENSCMIG00000006075.1"/>
</dbReference>
<dbReference type="InterPro" id="IPR051235">
    <property type="entry name" value="CEP152/SHC-Transforming"/>
</dbReference>
<evidence type="ECO:0000313" key="4">
    <source>
        <dbReference type="Proteomes" id="UP000314986"/>
    </source>
</evidence>
<dbReference type="GO" id="GO:0005886">
    <property type="term" value="C:plasma membrane"/>
    <property type="evidence" value="ECO:0007669"/>
    <property type="project" value="TreeGrafter"/>
</dbReference>
<dbReference type="GO" id="GO:0035556">
    <property type="term" value="P:intracellular signal transduction"/>
    <property type="evidence" value="ECO:0007669"/>
    <property type="project" value="InterPro"/>
</dbReference>
<dbReference type="GO" id="GO:0007169">
    <property type="term" value="P:cell surface receptor protein tyrosine kinase signaling pathway"/>
    <property type="evidence" value="ECO:0007669"/>
    <property type="project" value="TreeGrafter"/>
</dbReference>
<feature type="compositionally biased region" description="Basic and acidic residues" evidence="1">
    <location>
        <begin position="89"/>
        <end position="104"/>
    </location>
</feature>
<name>A0A4W3H8Q7_CALMI</name>
<reference evidence="4" key="2">
    <citation type="journal article" date="2007" name="PLoS Biol.">
        <title>Survey sequencing and comparative analysis of the elephant shark (Callorhinchus milii) genome.</title>
        <authorList>
            <person name="Venkatesh B."/>
            <person name="Kirkness E.F."/>
            <person name="Loh Y.H."/>
            <person name="Halpern A.L."/>
            <person name="Lee A.P."/>
            <person name="Johnson J."/>
            <person name="Dandona N."/>
            <person name="Viswanathan L.D."/>
            <person name="Tay A."/>
            <person name="Venter J.C."/>
            <person name="Strausberg R.L."/>
            <person name="Brenner S."/>
        </authorList>
    </citation>
    <scope>NUCLEOTIDE SEQUENCE [LARGE SCALE GENOMIC DNA]</scope>
</reference>
<protein>
    <submittedName>
        <fullName evidence="3">SHC (Src homology 2 domain containing) transforming protein 2</fullName>
    </submittedName>
</protein>
<keyword evidence="4" id="KW-1185">Reference proteome</keyword>
<dbReference type="AlphaFoldDB" id="A0A4W3H8Q7"/>
<dbReference type="Proteomes" id="UP000314986">
    <property type="component" value="Unassembled WGS sequence"/>
</dbReference>
<dbReference type="PANTHER" id="PTHR10337:SF5">
    <property type="entry name" value="SHC-TRANSFORMING PROTEIN 2"/>
    <property type="match status" value="1"/>
</dbReference>
<proteinExistence type="predicted"/>
<dbReference type="InterPro" id="IPR006019">
    <property type="entry name" value="PID_Shc-like"/>
</dbReference>
<dbReference type="Gene3D" id="2.30.29.30">
    <property type="entry name" value="Pleckstrin-homology domain (PH domain)/Phosphotyrosine-binding domain (PTB)"/>
    <property type="match status" value="1"/>
</dbReference>
<reference evidence="3" key="5">
    <citation type="submission" date="2025-09" db="UniProtKB">
        <authorList>
            <consortium name="Ensembl"/>
        </authorList>
    </citation>
    <scope>IDENTIFICATION</scope>
</reference>
<dbReference type="GO" id="GO:0030971">
    <property type="term" value="F:receptor tyrosine kinase binding"/>
    <property type="evidence" value="ECO:0007669"/>
    <property type="project" value="TreeGrafter"/>
</dbReference>
<dbReference type="GeneTree" id="ENSGT00950000182870"/>
<dbReference type="InterPro" id="IPR011993">
    <property type="entry name" value="PH-like_dom_sf"/>
</dbReference>
<evidence type="ECO:0000313" key="3">
    <source>
        <dbReference type="Ensembl" id="ENSCMIP00000011740.1"/>
    </source>
</evidence>
<dbReference type="SUPFAM" id="SSF50729">
    <property type="entry name" value="PH domain-like"/>
    <property type="match status" value="1"/>
</dbReference>
<dbReference type="InterPro" id="IPR006020">
    <property type="entry name" value="PTB/PI_dom"/>
</dbReference>
<dbReference type="PRINTS" id="PR00629">
    <property type="entry name" value="SHCPIDOMAIN"/>
</dbReference>
<organism evidence="3 4">
    <name type="scientific">Callorhinchus milii</name>
    <name type="common">Ghost shark</name>
    <dbReference type="NCBI Taxonomy" id="7868"/>
    <lineage>
        <taxon>Eukaryota</taxon>
        <taxon>Metazoa</taxon>
        <taxon>Chordata</taxon>
        <taxon>Craniata</taxon>
        <taxon>Vertebrata</taxon>
        <taxon>Chondrichthyes</taxon>
        <taxon>Holocephali</taxon>
        <taxon>Chimaeriformes</taxon>
        <taxon>Callorhinchidae</taxon>
        <taxon>Callorhinchus</taxon>
    </lineage>
</organism>
<dbReference type="Pfam" id="PF00640">
    <property type="entry name" value="PID"/>
    <property type="match status" value="1"/>
</dbReference>
<accession>A0A4W3H8Q7</accession>
<sequence>LNQISRKVRVEGIKLAGEEWNRKGSFINKPSQGWLHTDDKILGSGVSYIVRYMGCIEVLKSMRSLDFYTRTQVTRKQEQQMTFTQRLSHRQDVPRRRTVRDLDPRIGGWDQEG</sequence>
<reference evidence="4" key="1">
    <citation type="journal article" date="2006" name="Science">
        <title>Ancient noncoding elements conserved in the human genome.</title>
        <authorList>
            <person name="Venkatesh B."/>
            <person name="Kirkness E.F."/>
            <person name="Loh Y.H."/>
            <person name="Halpern A.L."/>
            <person name="Lee A.P."/>
            <person name="Johnson J."/>
            <person name="Dandona N."/>
            <person name="Viswanathan L.D."/>
            <person name="Tay A."/>
            <person name="Venter J.C."/>
            <person name="Strausberg R.L."/>
            <person name="Brenner S."/>
        </authorList>
    </citation>
    <scope>NUCLEOTIDE SEQUENCE [LARGE SCALE GENOMIC DNA]</scope>
</reference>